<evidence type="ECO:0000256" key="1">
    <source>
        <dbReference type="SAM" id="Phobius"/>
    </source>
</evidence>
<dbReference type="GO" id="GO:0016740">
    <property type="term" value="F:transferase activity"/>
    <property type="evidence" value="ECO:0007669"/>
    <property type="project" value="UniProtKB-KW"/>
</dbReference>
<protein>
    <submittedName>
        <fullName evidence="2">Glycosyl transferase family 2</fullName>
    </submittedName>
</protein>
<dbReference type="SUPFAM" id="SSF53448">
    <property type="entry name" value="Nucleotide-diphospho-sugar transferases"/>
    <property type="match status" value="1"/>
</dbReference>
<feature type="transmembrane region" description="Helical" evidence="1">
    <location>
        <begin position="255"/>
        <end position="274"/>
    </location>
</feature>
<gene>
    <name evidence="2" type="ORF">GKD59_20985</name>
</gene>
<dbReference type="Gene3D" id="3.90.550.10">
    <property type="entry name" value="Spore Coat Polysaccharide Biosynthesis Protein SpsA, Chain A"/>
    <property type="match status" value="1"/>
</dbReference>
<dbReference type="EMBL" id="WKLT01000029">
    <property type="protein sequence ID" value="MRY60328.1"/>
    <property type="molecule type" value="Genomic_DNA"/>
</dbReference>
<keyword evidence="1" id="KW-0472">Membrane</keyword>
<keyword evidence="2" id="KW-0808">Transferase</keyword>
<organism evidence="2 3">
    <name type="scientific">Parabacteroides distasonis</name>
    <dbReference type="NCBI Taxonomy" id="823"/>
    <lineage>
        <taxon>Bacteria</taxon>
        <taxon>Pseudomonadati</taxon>
        <taxon>Bacteroidota</taxon>
        <taxon>Bacteroidia</taxon>
        <taxon>Bacteroidales</taxon>
        <taxon>Tannerellaceae</taxon>
        <taxon>Parabacteroides</taxon>
    </lineage>
</organism>
<reference evidence="2 3" key="1">
    <citation type="journal article" date="2019" name="Nat. Med.">
        <title>A library of human gut bacterial isolates paired with longitudinal multiomics data enables mechanistic microbiome research.</title>
        <authorList>
            <person name="Poyet M."/>
            <person name="Groussin M."/>
            <person name="Gibbons S.M."/>
            <person name="Avila-Pacheco J."/>
            <person name="Jiang X."/>
            <person name="Kearney S.M."/>
            <person name="Perrotta A.R."/>
            <person name="Berdy B."/>
            <person name="Zhao S."/>
            <person name="Lieberman T.D."/>
            <person name="Swanson P.K."/>
            <person name="Smith M."/>
            <person name="Roesemann S."/>
            <person name="Alexander J.E."/>
            <person name="Rich S.A."/>
            <person name="Livny J."/>
            <person name="Vlamakis H."/>
            <person name="Clish C."/>
            <person name="Bullock K."/>
            <person name="Deik A."/>
            <person name="Scott J."/>
            <person name="Pierce K.A."/>
            <person name="Xavier R.J."/>
            <person name="Alm E.J."/>
        </authorList>
    </citation>
    <scope>NUCLEOTIDE SEQUENCE [LARGE SCALE GENOMIC DNA]</scope>
    <source>
        <strain evidence="2 3">BIOML-A41</strain>
    </source>
</reference>
<evidence type="ECO:0000313" key="2">
    <source>
        <dbReference type="EMBL" id="MRY60328.1"/>
    </source>
</evidence>
<sequence>MCYRGDSGKNYQIYLTIILFMLLSICIPCCKRIEQLELTLTSIFQDNSDVPITDYEVILSDNDPLHEIELLVNKFDFENLKYFHTDCEGFLNSYCVLTYAKGTFLKLHNSQAKFKKGSLTKIIDDIRGSQDDKALLFYSNGMLNKNRVLAYDDFNSFMYNLSYWSSSSNGFCIWKDEFDKIGEIKLNPLFPHTSLFLTQHCLGKYIINDEYLFDVQRIPKRGGHNKFKAFTIEYPSLIDAVYKSGYISMKCKKHILNDILFYFLPTLLFNKYVARIECFDIYGYKQNIKKYFPWFSYYLTYMLILIVPFNKLYNRIKKRLKKLSFLVYSG</sequence>
<accession>A0A3R6G962</accession>
<proteinExistence type="predicted"/>
<comment type="caution">
    <text evidence="2">The sequence shown here is derived from an EMBL/GenBank/DDBJ whole genome shotgun (WGS) entry which is preliminary data.</text>
</comment>
<name>A0A3R6G962_PARDI</name>
<dbReference type="AlphaFoldDB" id="A0A3R6G962"/>
<dbReference type="InterPro" id="IPR029044">
    <property type="entry name" value="Nucleotide-diphossugar_trans"/>
</dbReference>
<keyword evidence="1" id="KW-0812">Transmembrane</keyword>
<dbReference type="Proteomes" id="UP000463337">
    <property type="component" value="Unassembled WGS sequence"/>
</dbReference>
<evidence type="ECO:0000313" key="3">
    <source>
        <dbReference type="Proteomes" id="UP000463337"/>
    </source>
</evidence>
<feature type="transmembrane region" description="Helical" evidence="1">
    <location>
        <begin position="294"/>
        <end position="313"/>
    </location>
</feature>
<feature type="transmembrane region" description="Helical" evidence="1">
    <location>
        <begin position="12"/>
        <end position="30"/>
    </location>
</feature>
<keyword evidence="1" id="KW-1133">Transmembrane helix</keyword>